<name>A0A9Q1JC54_SYNKA</name>
<dbReference type="Proteomes" id="UP001152622">
    <property type="component" value="Chromosome 1"/>
</dbReference>
<dbReference type="AlphaFoldDB" id="A0A9Q1JC54"/>
<evidence type="ECO:0000313" key="2">
    <source>
        <dbReference type="Proteomes" id="UP001152622"/>
    </source>
</evidence>
<protein>
    <submittedName>
        <fullName evidence="1">Uncharacterized protein</fullName>
    </submittedName>
</protein>
<organism evidence="1 2">
    <name type="scientific">Synaphobranchus kaupii</name>
    <name type="common">Kaup's arrowtooth eel</name>
    <dbReference type="NCBI Taxonomy" id="118154"/>
    <lineage>
        <taxon>Eukaryota</taxon>
        <taxon>Metazoa</taxon>
        <taxon>Chordata</taxon>
        <taxon>Craniata</taxon>
        <taxon>Vertebrata</taxon>
        <taxon>Euteleostomi</taxon>
        <taxon>Actinopterygii</taxon>
        <taxon>Neopterygii</taxon>
        <taxon>Teleostei</taxon>
        <taxon>Anguilliformes</taxon>
        <taxon>Synaphobranchidae</taxon>
        <taxon>Synaphobranchus</taxon>
    </lineage>
</organism>
<reference evidence="1" key="1">
    <citation type="journal article" date="2023" name="Science">
        <title>Genome structures resolve the early diversification of teleost fishes.</title>
        <authorList>
            <person name="Parey E."/>
            <person name="Louis A."/>
            <person name="Montfort J."/>
            <person name="Bouchez O."/>
            <person name="Roques C."/>
            <person name="Iampietro C."/>
            <person name="Lluch J."/>
            <person name="Castinel A."/>
            <person name="Donnadieu C."/>
            <person name="Desvignes T."/>
            <person name="Floi Bucao C."/>
            <person name="Jouanno E."/>
            <person name="Wen M."/>
            <person name="Mejri S."/>
            <person name="Dirks R."/>
            <person name="Jansen H."/>
            <person name="Henkel C."/>
            <person name="Chen W.J."/>
            <person name="Zahm M."/>
            <person name="Cabau C."/>
            <person name="Klopp C."/>
            <person name="Thompson A.W."/>
            <person name="Robinson-Rechavi M."/>
            <person name="Braasch I."/>
            <person name="Lecointre G."/>
            <person name="Bobe J."/>
            <person name="Postlethwait J.H."/>
            <person name="Berthelot C."/>
            <person name="Roest Crollius H."/>
            <person name="Guiguen Y."/>
        </authorList>
    </citation>
    <scope>NUCLEOTIDE SEQUENCE</scope>
    <source>
        <strain evidence="1">WJC10195</strain>
    </source>
</reference>
<evidence type="ECO:0000313" key="1">
    <source>
        <dbReference type="EMBL" id="KAJ8380293.1"/>
    </source>
</evidence>
<dbReference type="EMBL" id="JAINUF010000001">
    <property type="protein sequence ID" value="KAJ8380293.1"/>
    <property type="molecule type" value="Genomic_DNA"/>
</dbReference>
<comment type="caution">
    <text evidence="1">The sequence shown here is derived from an EMBL/GenBank/DDBJ whole genome shotgun (WGS) entry which is preliminary data.</text>
</comment>
<keyword evidence="2" id="KW-1185">Reference proteome</keyword>
<proteinExistence type="predicted"/>
<gene>
    <name evidence="1" type="ORF">SKAU_G00010710</name>
</gene>
<accession>A0A9Q1JC54</accession>
<sequence>MQVHLDEQLAKGRSLPGTGTVTCTRCICPAGFQKVFLPHPAPRTLIPAFNTLSASLSKAFIHTSFPAMMRSDDTERQ</sequence>